<gene>
    <name evidence="1" type="ORF">PACLA_8A056005</name>
</gene>
<sequence>MDYHDLLSNFDELTNRLHREVKYNSDPLTITDINREIEYVKKRMEDRGTADTSFTKGEEGTVNITVPSGSATAPGVEFVEDPNDLLPDVMDAYNDSFDADWDNIEERLSKLKKVLKRPNGKEKIVLDPRNKYVRELVRRSSVKTLNDGTEVLMFRSERGIDKGGVQIMKRGKTSIPTYSKNSTALREYKELVRKIKDELITSTQGYVNKAFGGDDVEPTTVDQDDVDTMFEDIELIDVKLFRDDIPGLSPTENRELRGVLNLTDTTDPESRVCENGALQKQVEYFQDAINKTMELREKTDDTEEFIRLEERIVAVREARDRTVMQKEVEEGRQAQVEDISRFRVIPQQCYHGVRRVLLGKTSREVDPEEYTDQKMEELRKMYPLYEDMNLQSLHDEIQFLTEDRDEVCDGIEKKKDKCEIYKRTVGGYVSRTF</sequence>
<dbReference type="AlphaFoldDB" id="A0A6S7HHK9"/>
<proteinExistence type="predicted"/>
<protein>
    <submittedName>
        <fullName evidence="1">Uncharacterized protein</fullName>
    </submittedName>
</protein>
<reference evidence="1" key="1">
    <citation type="submission" date="2020-04" db="EMBL/GenBank/DDBJ databases">
        <authorList>
            <person name="Alioto T."/>
            <person name="Alioto T."/>
            <person name="Gomez Garrido J."/>
        </authorList>
    </citation>
    <scope>NUCLEOTIDE SEQUENCE</scope>
    <source>
        <strain evidence="1">A484AB</strain>
    </source>
</reference>
<dbReference type="Proteomes" id="UP001152795">
    <property type="component" value="Unassembled WGS sequence"/>
</dbReference>
<evidence type="ECO:0000313" key="2">
    <source>
        <dbReference type="Proteomes" id="UP001152795"/>
    </source>
</evidence>
<organism evidence="1 2">
    <name type="scientific">Paramuricea clavata</name>
    <name type="common">Red gorgonian</name>
    <name type="synonym">Violescent sea-whip</name>
    <dbReference type="NCBI Taxonomy" id="317549"/>
    <lineage>
        <taxon>Eukaryota</taxon>
        <taxon>Metazoa</taxon>
        <taxon>Cnidaria</taxon>
        <taxon>Anthozoa</taxon>
        <taxon>Octocorallia</taxon>
        <taxon>Malacalcyonacea</taxon>
        <taxon>Plexauridae</taxon>
        <taxon>Paramuricea</taxon>
    </lineage>
</organism>
<comment type="caution">
    <text evidence="1">The sequence shown here is derived from an EMBL/GenBank/DDBJ whole genome shotgun (WGS) entry which is preliminary data.</text>
</comment>
<evidence type="ECO:0000313" key="1">
    <source>
        <dbReference type="EMBL" id="CAB3995450.1"/>
    </source>
</evidence>
<name>A0A6S7HHK9_PARCT</name>
<keyword evidence="2" id="KW-1185">Reference proteome</keyword>
<dbReference type="EMBL" id="CACRXK020002667">
    <property type="protein sequence ID" value="CAB3995450.1"/>
    <property type="molecule type" value="Genomic_DNA"/>
</dbReference>
<accession>A0A6S7HHK9</accession>